<feature type="compositionally biased region" description="Basic and acidic residues" evidence="4">
    <location>
        <begin position="796"/>
        <end position="807"/>
    </location>
</feature>
<evidence type="ECO:0000256" key="3">
    <source>
        <dbReference type="ARBA" id="ARBA00023237"/>
    </source>
</evidence>
<dbReference type="Pfam" id="PF13620">
    <property type="entry name" value="CarboxypepD_reg"/>
    <property type="match status" value="1"/>
</dbReference>
<dbReference type="EMBL" id="CP045997">
    <property type="protein sequence ID" value="QHV94335.1"/>
    <property type="molecule type" value="Genomic_DNA"/>
</dbReference>
<dbReference type="Gene3D" id="2.170.130.10">
    <property type="entry name" value="TonB-dependent receptor, plug domain"/>
    <property type="match status" value="1"/>
</dbReference>
<dbReference type="AlphaFoldDB" id="A0A6P1VNQ6"/>
<dbReference type="Gene3D" id="2.40.170.20">
    <property type="entry name" value="TonB-dependent receptor, beta-barrel domain"/>
    <property type="match status" value="1"/>
</dbReference>
<dbReference type="InterPro" id="IPR041700">
    <property type="entry name" value="OMP_b-brl_3"/>
</dbReference>
<proteinExistence type="predicted"/>
<keyword evidence="5" id="KW-0732">Signal</keyword>
<feature type="chain" id="PRO_5026972890" evidence="5">
    <location>
        <begin position="21"/>
        <end position="807"/>
    </location>
</feature>
<dbReference type="InterPro" id="IPR037066">
    <property type="entry name" value="Plug_dom_sf"/>
</dbReference>
<dbReference type="PANTHER" id="PTHR40980:SF4">
    <property type="entry name" value="TONB-DEPENDENT RECEPTOR-LIKE BETA-BARREL DOMAIN-CONTAINING PROTEIN"/>
    <property type="match status" value="1"/>
</dbReference>
<evidence type="ECO:0000256" key="4">
    <source>
        <dbReference type="SAM" id="MobiDB-lite"/>
    </source>
</evidence>
<comment type="subcellular location">
    <subcellularLocation>
        <location evidence="1">Cell outer membrane</location>
    </subcellularLocation>
</comment>
<dbReference type="SUPFAM" id="SSF49464">
    <property type="entry name" value="Carboxypeptidase regulatory domain-like"/>
    <property type="match status" value="1"/>
</dbReference>
<evidence type="ECO:0000256" key="1">
    <source>
        <dbReference type="ARBA" id="ARBA00004442"/>
    </source>
</evidence>
<sequence>MKLSYQICCLILGLATSVLAQTTLNGSIRDEAGKPLPFATIALLSARDSSLVKGTISKETGVYEFENIQPGQYRLAASAVGYASTRSQTVSVGTTANKLPALILSPATKTLGEVTVTAQKPLFEQQIDRMVINVQSSITAAGGSALDILERSPGVTVNRQNNSLTMSGKGGVMVMLNGKLTRLPIATVMEMLAGMTASDIEKIELITTPPARYDAEGDAGLINIVTKKNSAYGTNGNLSATFGYGWYERPSATLNLNHRQQKLNLYGGYSFIRNRSWEEYALSRVVSQTDGPLMTDIVSNRYPLRTIHTARIGFDYTLNPHTTLSGLISGFSNKWSADMPTLSSVRKNQELISQNAILAHRTNHWQHGLINVNLRHVFPNKQEWSLDIDRLYYVNQNPAYYVNTIQNLKAATQDEQQFRTLKETPVRMWVLKTDFIKPLSAKGRLETGLKATTTSLNNSITLDRRVGDRWQADTLFTNRYSLTETILAGYASLNQPLDAKTTLQAGVRYEYTQTDIETPEGKLLVHRRYGNFFPSVFLSRKFSRKHAINLAYNRRITRPSYDDLAPFFVFYDPNTYVSGNPALFPTLSDAIQGNYIFKDTYIFSLKYTQSQNVIATLQPHLNPATNQLYYYPENMARQNTLALTTSLPIAITSWWQSQNNLTGFYQNLTTTYQSQPVNQKAYTLQLTSSHTIKLPRRFTAEVTGMYQSPSIVGLYRTRASGQVIVGVQKILTADKGTFRLAVSDLFWTNIYSTQSNIPALNLNDRGTYHFEPRVIRFTYSRNFGSQTVKAANRRATGSEEERGRLTQ</sequence>
<dbReference type="Pfam" id="PF14905">
    <property type="entry name" value="OMP_b-brl_3"/>
    <property type="match status" value="1"/>
</dbReference>
<dbReference type="InterPro" id="IPR008969">
    <property type="entry name" value="CarboxyPept-like_regulatory"/>
</dbReference>
<dbReference type="KEGG" id="senf:GJR95_04560"/>
<evidence type="ECO:0000256" key="2">
    <source>
        <dbReference type="ARBA" id="ARBA00023136"/>
    </source>
</evidence>
<dbReference type="GO" id="GO:0009279">
    <property type="term" value="C:cell outer membrane"/>
    <property type="evidence" value="ECO:0007669"/>
    <property type="project" value="UniProtKB-SubCell"/>
</dbReference>
<dbReference type="PANTHER" id="PTHR40980">
    <property type="entry name" value="PLUG DOMAIN-CONTAINING PROTEIN"/>
    <property type="match status" value="1"/>
</dbReference>
<dbReference type="RefSeq" id="WP_162384758.1">
    <property type="nucleotide sequence ID" value="NZ_CP045997.1"/>
</dbReference>
<keyword evidence="8" id="KW-1185">Reference proteome</keyword>
<feature type="signal peptide" evidence="5">
    <location>
        <begin position="1"/>
        <end position="20"/>
    </location>
</feature>
<evidence type="ECO:0000256" key="5">
    <source>
        <dbReference type="SAM" id="SignalP"/>
    </source>
</evidence>
<evidence type="ECO:0000259" key="6">
    <source>
        <dbReference type="Pfam" id="PF14905"/>
    </source>
</evidence>
<protein>
    <submittedName>
        <fullName evidence="7">Outer membrane beta-barrel protein</fullName>
    </submittedName>
</protein>
<accession>A0A6P1VNQ6</accession>
<evidence type="ECO:0000313" key="8">
    <source>
        <dbReference type="Proteomes" id="UP000464577"/>
    </source>
</evidence>
<dbReference type="InterPro" id="IPR036942">
    <property type="entry name" value="Beta-barrel_TonB_sf"/>
</dbReference>
<name>A0A6P1VNQ6_9BACT</name>
<keyword evidence="3" id="KW-0998">Cell outer membrane</keyword>
<keyword evidence="2" id="KW-0472">Membrane</keyword>
<dbReference type="Proteomes" id="UP000464577">
    <property type="component" value="Chromosome"/>
</dbReference>
<dbReference type="Gene3D" id="2.60.40.1120">
    <property type="entry name" value="Carboxypeptidase-like, regulatory domain"/>
    <property type="match status" value="1"/>
</dbReference>
<organism evidence="7 8">
    <name type="scientific">Spirosoma endbachense</name>
    <dbReference type="NCBI Taxonomy" id="2666025"/>
    <lineage>
        <taxon>Bacteria</taxon>
        <taxon>Pseudomonadati</taxon>
        <taxon>Bacteroidota</taxon>
        <taxon>Cytophagia</taxon>
        <taxon>Cytophagales</taxon>
        <taxon>Cytophagaceae</taxon>
        <taxon>Spirosoma</taxon>
    </lineage>
</organism>
<evidence type="ECO:0000313" key="7">
    <source>
        <dbReference type="EMBL" id="QHV94335.1"/>
    </source>
</evidence>
<feature type="region of interest" description="Disordered" evidence="4">
    <location>
        <begin position="788"/>
        <end position="807"/>
    </location>
</feature>
<dbReference type="SUPFAM" id="SSF56935">
    <property type="entry name" value="Porins"/>
    <property type="match status" value="1"/>
</dbReference>
<reference evidence="7 8" key="1">
    <citation type="submission" date="2019-11" db="EMBL/GenBank/DDBJ databases">
        <title>Spirosoma endbachense sp. nov., isolated from a natural salt meadow.</title>
        <authorList>
            <person name="Rojas J."/>
            <person name="Ambika Manirajan B."/>
            <person name="Ratering S."/>
            <person name="Suarez C."/>
            <person name="Geissler-Plaum R."/>
            <person name="Schnell S."/>
        </authorList>
    </citation>
    <scope>NUCLEOTIDE SEQUENCE [LARGE SCALE GENOMIC DNA]</scope>
    <source>
        <strain evidence="7 8">I-24</strain>
    </source>
</reference>
<feature type="domain" description="Outer membrane protein beta-barrel" evidence="6">
    <location>
        <begin position="380"/>
        <end position="779"/>
    </location>
</feature>
<gene>
    <name evidence="7" type="ORF">GJR95_04560</name>
</gene>